<dbReference type="InterPro" id="IPR043141">
    <property type="entry name" value="Ribosomal_uL10-like_sf"/>
</dbReference>
<comment type="subunit">
    <text evidence="6">Part of the ribosomal stalk of the 50S ribosomal subunit. The N-terminus interacts with L11 and the large rRNA to form the base of the stalk. The C-terminus forms an elongated spine to which L12 dimers bind in a sequential fashion forming a multimeric L10(L12)X complex.</text>
</comment>
<dbReference type="InterPro" id="IPR047865">
    <property type="entry name" value="Ribosomal_uL10_bac_type"/>
</dbReference>
<keyword evidence="6" id="KW-0694">RNA-binding</keyword>
<dbReference type="InterPro" id="IPR001790">
    <property type="entry name" value="Ribosomal_uL10"/>
</dbReference>
<accession>A0A4D6YKY8</accession>
<name>A0A4D6YKY8_9GAMM</name>
<reference evidence="7 8" key="1">
    <citation type="submission" date="2018-12" db="EMBL/GenBank/DDBJ databases">
        <authorList>
            <person name="Chong R.A."/>
        </authorList>
    </citation>
    <scope>NUCLEOTIDE SEQUENCE [LARGE SCALE GENOMIC DNA]</scope>
    <source>
        <strain evidence="7 8">Tca</strain>
    </source>
</reference>
<dbReference type="CDD" id="cd05797">
    <property type="entry name" value="Ribosomal_L10"/>
    <property type="match status" value="1"/>
</dbReference>
<dbReference type="RefSeq" id="WP_158353050.1">
    <property type="nucleotide sequence ID" value="NZ_CP034852.1"/>
</dbReference>
<sequence>MALNQEDKKKIIQKINKISNLALSVVIVEFKKISVNTINKLRKEAFNNNVFINITRNTLLKLAFQNTEFECLNAVLQGSILIAFSMKHPGTAVRILKKYEELSNNNFKIIHASFEGKLLSKEEIIQLALMPTYEESIMRFMFTIQEASIGKFVRILHAIYHQKKIVAI</sequence>
<evidence type="ECO:0000256" key="5">
    <source>
        <dbReference type="ARBA" id="ARBA00035202"/>
    </source>
</evidence>
<dbReference type="InterPro" id="IPR022973">
    <property type="entry name" value="Ribosomal_uL10_bac"/>
</dbReference>
<dbReference type="EMBL" id="CP034852">
    <property type="protein sequence ID" value="QCI26590.1"/>
    <property type="molecule type" value="Genomic_DNA"/>
</dbReference>
<dbReference type="PANTHER" id="PTHR11560">
    <property type="entry name" value="39S RIBOSOMAL PROTEIN L10, MITOCHONDRIAL"/>
    <property type="match status" value="1"/>
</dbReference>
<dbReference type="Proteomes" id="UP000298782">
    <property type="component" value="Chromosome"/>
</dbReference>
<evidence type="ECO:0000256" key="6">
    <source>
        <dbReference type="HAMAP-Rule" id="MF_00362"/>
    </source>
</evidence>
<gene>
    <name evidence="6" type="primary">rplJ</name>
    <name evidence="7" type="ORF">D9V80_00165</name>
</gene>
<dbReference type="NCBIfam" id="NF000955">
    <property type="entry name" value="PRK00099.1-1"/>
    <property type="match status" value="1"/>
</dbReference>
<dbReference type="OrthoDB" id="9808307at2"/>
<dbReference type="GO" id="GO:0070180">
    <property type="term" value="F:large ribosomal subunit rRNA binding"/>
    <property type="evidence" value="ECO:0007669"/>
    <property type="project" value="UniProtKB-UniRule"/>
</dbReference>
<dbReference type="Gene3D" id="3.30.70.1730">
    <property type="match status" value="1"/>
</dbReference>
<dbReference type="Gene3D" id="6.10.250.2350">
    <property type="match status" value="1"/>
</dbReference>
<dbReference type="SUPFAM" id="SSF160369">
    <property type="entry name" value="Ribosomal protein L10-like"/>
    <property type="match status" value="1"/>
</dbReference>
<evidence type="ECO:0000256" key="1">
    <source>
        <dbReference type="ARBA" id="ARBA00002633"/>
    </source>
</evidence>
<keyword evidence="3 6" id="KW-0689">Ribosomal protein</keyword>
<evidence type="ECO:0000313" key="7">
    <source>
        <dbReference type="EMBL" id="QCI26590.1"/>
    </source>
</evidence>
<evidence type="ECO:0000256" key="4">
    <source>
        <dbReference type="ARBA" id="ARBA00023274"/>
    </source>
</evidence>
<comment type="function">
    <text evidence="1 6">Forms part of the ribosomal stalk, playing a central role in the interaction of the ribosome with GTP-bound translation factors.</text>
</comment>
<evidence type="ECO:0000313" key="8">
    <source>
        <dbReference type="Proteomes" id="UP000298782"/>
    </source>
</evidence>
<dbReference type="GO" id="GO:1990904">
    <property type="term" value="C:ribonucleoprotein complex"/>
    <property type="evidence" value="ECO:0007669"/>
    <property type="project" value="UniProtKB-KW"/>
</dbReference>
<proteinExistence type="inferred from homology"/>
<organism evidence="7 8">
    <name type="scientific">Buchnera aphidicola</name>
    <name type="common">Thelaxes californica</name>
    <dbReference type="NCBI Taxonomy" id="1315998"/>
    <lineage>
        <taxon>Bacteria</taxon>
        <taxon>Pseudomonadati</taxon>
        <taxon>Pseudomonadota</taxon>
        <taxon>Gammaproteobacteria</taxon>
        <taxon>Enterobacterales</taxon>
        <taxon>Erwiniaceae</taxon>
        <taxon>Buchnera</taxon>
    </lineage>
</organism>
<dbReference type="AlphaFoldDB" id="A0A4D6YKY8"/>
<reference evidence="7 8" key="2">
    <citation type="submission" date="2019-05" db="EMBL/GenBank/DDBJ databases">
        <title>Genome evolution of the obligate endosymbiont Buchnera aphidicola.</title>
        <authorList>
            <person name="Moran N.A."/>
        </authorList>
    </citation>
    <scope>NUCLEOTIDE SEQUENCE [LARGE SCALE GENOMIC DNA]</scope>
    <source>
        <strain evidence="7 8">Tca</strain>
    </source>
</reference>
<protein>
    <recommendedName>
        <fullName evidence="5 6">Large ribosomal subunit protein uL10</fullName>
    </recommendedName>
</protein>
<comment type="similarity">
    <text evidence="2 6">Belongs to the universal ribosomal protein uL10 family.</text>
</comment>
<evidence type="ECO:0000256" key="3">
    <source>
        <dbReference type="ARBA" id="ARBA00022980"/>
    </source>
</evidence>
<dbReference type="Pfam" id="PF00466">
    <property type="entry name" value="Ribosomal_L10"/>
    <property type="match status" value="1"/>
</dbReference>
<dbReference type="GO" id="GO:0005840">
    <property type="term" value="C:ribosome"/>
    <property type="evidence" value="ECO:0007669"/>
    <property type="project" value="UniProtKB-KW"/>
</dbReference>
<dbReference type="HAMAP" id="MF_00362">
    <property type="entry name" value="Ribosomal_uL10"/>
    <property type="match status" value="1"/>
</dbReference>
<keyword evidence="6" id="KW-0699">rRNA-binding</keyword>
<keyword evidence="8" id="KW-1185">Reference proteome</keyword>
<evidence type="ECO:0000256" key="2">
    <source>
        <dbReference type="ARBA" id="ARBA00008889"/>
    </source>
</evidence>
<keyword evidence="4 6" id="KW-0687">Ribonucleoprotein</keyword>
<dbReference type="GO" id="GO:0006412">
    <property type="term" value="P:translation"/>
    <property type="evidence" value="ECO:0007669"/>
    <property type="project" value="UniProtKB-UniRule"/>
</dbReference>